<organism evidence="7 8">
    <name type="scientific">Pseudonocardia hispaniensis</name>
    <dbReference type="NCBI Taxonomy" id="904933"/>
    <lineage>
        <taxon>Bacteria</taxon>
        <taxon>Bacillati</taxon>
        <taxon>Actinomycetota</taxon>
        <taxon>Actinomycetes</taxon>
        <taxon>Pseudonocardiales</taxon>
        <taxon>Pseudonocardiaceae</taxon>
        <taxon>Pseudonocardia</taxon>
    </lineage>
</organism>
<dbReference type="Proteomes" id="UP001596302">
    <property type="component" value="Unassembled WGS sequence"/>
</dbReference>
<keyword evidence="4 5" id="KW-0472">Membrane</keyword>
<keyword evidence="3 5" id="KW-1133">Transmembrane helix</keyword>
<accession>A0ABW1J292</accession>
<dbReference type="InterPro" id="IPR010652">
    <property type="entry name" value="DUF1232"/>
</dbReference>
<evidence type="ECO:0000259" key="6">
    <source>
        <dbReference type="Pfam" id="PF06803"/>
    </source>
</evidence>
<name>A0ABW1J292_9PSEU</name>
<feature type="domain" description="DUF1232" evidence="6">
    <location>
        <begin position="54"/>
        <end position="90"/>
    </location>
</feature>
<evidence type="ECO:0000256" key="5">
    <source>
        <dbReference type="SAM" id="Phobius"/>
    </source>
</evidence>
<comment type="subcellular location">
    <subcellularLocation>
        <location evidence="1">Endomembrane system</location>
        <topology evidence="1">Multi-pass membrane protein</topology>
    </subcellularLocation>
</comment>
<sequence length="116" mass="12458">MTPRRVAAFHALRRVVTHVGRPGDPGLGARVRVLPRMVGGAFTGRYPGLTHGRLALFALAVAYLVSPLDVVPEAALMVLGLVDDSVVALWLAGAFLAETQRYLEWDRQRCAVPAAA</sequence>
<dbReference type="Pfam" id="PF06803">
    <property type="entry name" value="DUF1232"/>
    <property type="match status" value="1"/>
</dbReference>
<reference evidence="8" key="1">
    <citation type="journal article" date="2019" name="Int. J. Syst. Evol. Microbiol.">
        <title>The Global Catalogue of Microorganisms (GCM) 10K type strain sequencing project: providing services to taxonomists for standard genome sequencing and annotation.</title>
        <authorList>
            <consortium name="The Broad Institute Genomics Platform"/>
            <consortium name="The Broad Institute Genome Sequencing Center for Infectious Disease"/>
            <person name="Wu L."/>
            <person name="Ma J."/>
        </authorList>
    </citation>
    <scope>NUCLEOTIDE SEQUENCE [LARGE SCALE GENOMIC DNA]</scope>
    <source>
        <strain evidence="8">CCM 8391</strain>
    </source>
</reference>
<protein>
    <submittedName>
        <fullName evidence="7">YkvA family protein</fullName>
    </submittedName>
</protein>
<feature type="transmembrane region" description="Helical" evidence="5">
    <location>
        <begin position="74"/>
        <end position="97"/>
    </location>
</feature>
<feature type="transmembrane region" description="Helical" evidence="5">
    <location>
        <begin position="52"/>
        <end position="68"/>
    </location>
</feature>
<dbReference type="RefSeq" id="WP_379584966.1">
    <property type="nucleotide sequence ID" value="NZ_JBHSQW010000025.1"/>
</dbReference>
<evidence type="ECO:0000313" key="8">
    <source>
        <dbReference type="Proteomes" id="UP001596302"/>
    </source>
</evidence>
<evidence type="ECO:0000256" key="2">
    <source>
        <dbReference type="ARBA" id="ARBA00022692"/>
    </source>
</evidence>
<dbReference type="EMBL" id="JBHSQW010000025">
    <property type="protein sequence ID" value="MFC5994953.1"/>
    <property type="molecule type" value="Genomic_DNA"/>
</dbReference>
<comment type="caution">
    <text evidence="7">The sequence shown here is derived from an EMBL/GenBank/DDBJ whole genome shotgun (WGS) entry which is preliminary data.</text>
</comment>
<gene>
    <name evidence="7" type="ORF">ACFQE5_12105</name>
</gene>
<proteinExistence type="predicted"/>
<evidence type="ECO:0000313" key="7">
    <source>
        <dbReference type="EMBL" id="MFC5994953.1"/>
    </source>
</evidence>
<evidence type="ECO:0000256" key="3">
    <source>
        <dbReference type="ARBA" id="ARBA00022989"/>
    </source>
</evidence>
<keyword evidence="8" id="KW-1185">Reference proteome</keyword>
<evidence type="ECO:0000256" key="4">
    <source>
        <dbReference type="ARBA" id="ARBA00023136"/>
    </source>
</evidence>
<evidence type="ECO:0000256" key="1">
    <source>
        <dbReference type="ARBA" id="ARBA00004127"/>
    </source>
</evidence>
<keyword evidence="2 5" id="KW-0812">Transmembrane</keyword>